<dbReference type="InterPro" id="IPR052563">
    <property type="entry name" value="FliK"/>
</dbReference>
<name>A0ABW8K387_9GAMM</name>
<organism evidence="3 4">
    <name type="scientific">Dyella koreensis</name>
    <dbReference type="NCBI Taxonomy" id="311235"/>
    <lineage>
        <taxon>Bacteria</taxon>
        <taxon>Pseudomonadati</taxon>
        <taxon>Pseudomonadota</taxon>
        <taxon>Gammaproteobacteria</taxon>
        <taxon>Lysobacterales</taxon>
        <taxon>Rhodanobacteraceae</taxon>
        <taxon>Dyella</taxon>
    </lineage>
</organism>
<dbReference type="Proteomes" id="UP001620408">
    <property type="component" value="Unassembled WGS sequence"/>
</dbReference>
<keyword evidence="3" id="KW-0282">Flagellum</keyword>
<dbReference type="Gene3D" id="3.30.750.140">
    <property type="match status" value="1"/>
</dbReference>
<proteinExistence type="predicted"/>
<dbReference type="Pfam" id="PF02120">
    <property type="entry name" value="Flg_hook"/>
    <property type="match status" value="1"/>
</dbReference>
<feature type="region of interest" description="Disordered" evidence="1">
    <location>
        <begin position="1"/>
        <end position="40"/>
    </location>
</feature>
<gene>
    <name evidence="3" type="ORF">ISS97_05150</name>
</gene>
<dbReference type="InterPro" id="IPR021136">
    <property type="entry name" value="Flagellar_hook_control-like_C"/>
</dbReference>
<dbReference type="PANTHER" id="PTHR37533">
    <property type="entry name" value="FLAGELLAR HOOK-LENGTH CONTROL PROTEIN"/>
    <property type="match status" value="1"/>
</dbReference>
<evidence type="ECO:0000313" key="3">
    <source>
        <dbReference type="EMBL" id="MFK2916641.1"/>
    </source>
</evidence>
<protein>
    <submittedName>
        <fullName evidence="3">Flagellar hook-length control protein FliK</fullName>
    </submittedName>
</protein>
<dbReference type="EMBL" id="JADIKD010000007">
    <property type="protein sequence ID" value="MFK2916641.1"/>
    <property type="molecule type" value="Genomic_DNA"/>
</dbReference>
<evidence type="ECO:0000256" key="1">
    <source>
        <dbReference type="SAM" id="MobiDB-lite"/>
    </source>
</evidence>
<sequence length="347" mass="34722">MATIVSLPMPASKTPAAGATRTAHGAEPSSPTPGQPGQTFTNQLDQVLRQQTNVMPLTGDVAPLTVALPKAPASLKEPTALLQEATADDATIDPAERNGNVLAAAVLAMLGQGAAAPATTAQAGKSAGLSLTGNKTALQLHPGAAMTGNTADASPVGAAAATPIVDVATLAANDIGPSIAEPHKSAEASAADLLAAPLNLHSAPSGTPAPHALKMDAPVNTPAFAQELGQQVAWLGGQDIKQARIRLRPEELGQLDVKVSVEHGRVDVSFTAQHPSAVTAVQQTLGQLDLMLAGHGLSLGQAQVGQQGGHGGGREQAGQAGDVFANEAEPVGQVAQPMAVGLLDTFA</sequence>
<dbReference type="InterPro" id="IPR038610">
    <property type="entry name" value="FliK-like_C_sf"/>
</dbReference>
<evidence type="ECO:0000313" key="4">
    <source>
        <dbReference type="Proteomes" id="UP001620408"/>
    </source>
</evidence>
<feature type="domain" description="Flagellar hook-length control protein-like C-terminal" evidence="2">
    <location>
        <begin position="230"/>
        <end position="311"/>
    </location>
</feature>
<evidence type="ECO:0000259" key="2">
    <source>
        <dbReference type="Pfam" id="PF02120"/>
    </source>
</evidence>
<accession>A0ABW8K387</accession>
<keyword evidence="3" id="KW-0966">Cell projection</keyword>
<keyword evidence="3" id="KW-0969">Cilium</keyword>
<dbReference type="CDD" id="cd17470">
    <property type="entry name" value="T3SS_Flik_C"/>
    <property type="match status" value="1"/>
</dbReference>
<keyword evidence="4" id="KW-1185">Reference proteome</keyword>
<dbReference type="PANTHER" id="PTHR37533:SF2">
    <property type="entry name" value="FLAGELLAR HOOK-LENGTH CONTROL PROTEIN"/>
    <property type="match status" value="1"/>
</dbReference>
<reference evidence="3 4" key="1">
    <citation type="submission" date="2020-10" db="EMBL/GenBank/DDBJ databases">
        <title>Phylogeny of dyella-like bacteria.</title>
        <authorList>
            <person name="Fu J."/>
        </authorList>
    </citation>
    <scope>NUCLEOTIDE SEQUENCE [LARGE SCALE GENOMIC DNA]</scope>
    <source>
        <strain evidence="3 4">BB4</strain>
    </source>
</reference>
<comment type="caution">
    <text evidence="3">The sequence shown here is derived from an EMBL/GenBank/DDBJ whole genome shotgun (WGS) entry which is preliminary data.</text>
</comment>
<dbReference type="RefSeq" id="WP_379986008.1">
    <property type="nucleotide sequence ID" value="NZ_JADIKD010000007.1"/>
</dbReference>